<evidence type="ECO:0000256" key="4">
    <source>
        <dbReference type="ARBA" id="ARBA00023012"/>
    </source>
</evidence>
<evidence type="ECO:0000256" key="7">
    <source>
        <dbReference type="ARBA" id="ARBA00023163"/>
    </source>
</evidence>
<evidence type="ECO:0000256" key="1">
    <source>
        <dbReference type="ARBA" id="ARBA00004496"/>
    </source>
</evidence>
<dbReference type="EMBL" id="JACJVR010000097">
    <property type="protein sequence ID" value="MBB6694585.1"/>
    <property type="molecule type" value="Genomic_DNA"/>
</dbReference>
<dbReference type="PANTHER" id="PTHR42713:SF3">
    <property type="entry name" value="TRANSCRIPTIONAL REGULATORY PROTEIN HPTR"/>
    <property type="match status" value="1"/>
</dbReference>
<evidence type="ECO:0000256" key="3">
    <source>
        <dbReference type="ARBA" id="ARBA00022553"/>
    </source>
</evidence>
<keyword evidence="6" id="KW-0238">DNA-binding</keyword>
<dbReference type="PANTHER" id="PTHR42713">
    <property type="entry name" value="HISTIDINE KINASE-RELATED"/>
    <property type="match status" value="1"/>
</dbReference>
<reference evidence="11 12" key="1">
    <citation type="submission" date="2020-08" db="EMBL/GenBank/DDBJ databases">
        <title>Cohnella phylogeny.</title>
        <authorList>
            <person name="Dunlap C."/>
        </authorList>
    </citation>
    <scope>NUCLEOTIDE SEQUENCE [LARGE SCALE GENOMIC DNA]</scope>
    <source>
        <strain evidence="11 12">DSM 25239</strain>
    </source>
</reference>
<evidence type="ECO:0000313" key="12">
    <source>
        <dbReference type="Proteomes" id="UP000553776"/>
    </source>
</evidence>
<dbReference type="InterPro" id="IPR020449">
    <property type="entry name" value="Tscrpt_reg_AraC-type_HTH"/>
</dbReference>
<dbReference type="PRINTS" id="PR00032">
    <property type="entry name" value="HTHARAC"/>
</dbReference>
<proteinExistence type="predicted"/>
<comment type="caution">
    <text evidence="11">The sequence shown here is derived from an EMBL/GenBank/DDBJ whole genome shotgun (WGS) entry which is preliminary data.</text>
</comment>
<dbReference type="CDD" id="cd17536">
    <property type="entry name" value="REC_YesN-like"/>
    <property type="match status" value="1"/>
</dbReference>
<dbReference type="SUPFAM" id="SSF46689">
    <property type="entry name" value="Homeodomain-like"/>
    <property type="match status" value="2"/>
</dbReference>
<feature type="domain" description="Response regulatory" evidence="10">
    <location>
        <begin position="2"/>
        <end position="119"/>
    </location>
</feature>
<dbReference type="InterPro" id="IPR018062">
    <property type="entry name" value="HTH_AraC-typ_CS"/>
</dbReference>
<dbReference type="GO" id="GO:0005737">
    <property type="term" value="C:cytoplasm"/>
    <property type="evidence" value="ECO:0007669"/>
    <property type="project" value="UniProtKB-SubCell"/>
</dbReference>
<evidence type="ECO:0000259" key="9">
    <source>
        <dbReference type="PROSITE" id="PS01124"/>
    </source>
</evidence>
<dbReference type="Gene3D" id="1.10.10.60">
    <property type="entry name" value="Homeodomain-like"/>
    <property type="match status" value="2"/>
</dbReference>
<dbReference type="InterPro" id="IPR011006">
    <property type="entry name" value="CheY-like_superfamily"/>
</dbReference>
<evidence type="ECO:0000256" key="8">
    <source>
        <dbReference type="PROSITE-ProRule" id="PRU00169"/>
    </source>
</evidence>
<accession>A0A841U216</accession>
<evidence type="ECO:0000259" key="10">
    <source>
        <dbReference type="PROSITE" id="PS50110"/>
    </source>
</evidence>
<dbReference type="InterPro" id="IPR009057">
    <property type="entry name" value="Homeodomain-like_sf"/>
</dbReference>
<dbReference type="SMART" id="SM00342">
    <property type="entry name" value="HTH_ARAC"/>
    <property type="match status" value="1"/>
</dbReference>
<keyword evidence="5" id="KW-0805">Transcription regulation</keyword>
<dbReference type="Pfam" id="PF00072">
    <property type="entry name" value="Response_reg"/>
    <property type="match status" value="1"/>
</dbReference>
<dbReference type="PROSITE" id="PS50110">
    <property type="entry name" value="RESPONSE_REGULATORY"/>
    <property type="match status" value="1"/>
</dbReference>
<dbReference type="InterPro" id="IPR001789">
    <property type="entry name" value="Sig_transdc_resp-reg_receiver"/>
</dbReference>
<gene>
    <name evidence="11" type="ORF">H7B90_24620</name>
</gene>
<dbReference type="GO" id="GO:0043565">
    <property type="term" value="F:sequence-specific DNA binding"/>
    <property type="evidence" value="ECO:0007669"/>
    <property type="project" value="InterPro"/>
</dbReference>
<dbReference type="Gene3D" id="3.40.50.2300">
    <property type="match status" value="1"/>
</dbReference>
<comment type="subcellular location">
    <subcellularLocation>
        <location evidence="1">Cytoplasm</location>
    </subcellularLocation>
</comment>
<protein>
    <submittedName>
        <fullName evidence="11">Response regulator</fullName>
    </submittedName>
</protein>
<dbReference type="GO" id="GO:0000160">
    <property type="term" value="P:phosphorelay signal transduction system"/>
    <property type="evidence" value="ECO:0007669"/>
    <property type="project" value="UniProtKB-KW"/>
</dbReference>
<dbReference type="Pfam" id="PF12833">
    <property type="entry name" value="HTH_18"/>
    <property type="match status" value="1"/>
</dbReference>
<dbReference type="RefSeq" id="WP_185138545.1">
    <property type="nucleotide sequence ID" value="NZ_JACJVR010000097.1"/>
</dbReference>
<dbReference type="SMART" id="SM00448">
    <property type="entry name" value="REC"/>
    <property type="match status" value="1"/>
</dbReference>
<feature type="domain" description="HTH araC/xylS-type" evidence="9">
    <location>
        <begin position="433"/>
        <end position="531"/>
    </location>
</feature>
<keyword evidence="12" id="KW-1185">Reference proteome</keyword>
<dbReference type="PROSITE" id="PS00041">
    <property type="entry name" value="HTH_ARAC_FAMILY_1"/>
    <property type="match status" value="1"/>
</dbReference>
<dbReference type="GO" id="GO:0003700">
    <property type="term" value="F:DNA-binding transcription factor activity"/>
    <property type="evidence" value="ECO:0007669"/>
    <property type="project" value="InterPro"/>
</dbReference>
<dbReference type="SUPFAM" id="SSF52172">
    <property type="entry name" value="CheY-like"/>
    <property type="match status" value="1"/>
</dbReference>
<sequence>MNVLIVDDEQHVREAVKLLVDWRGLGIEGVYEADNGEEAARLIERVQPEIVVTDMRMPIQDGVDLLAWIQKSGRPIQSIVISGHDDFDLVRSTMKYGGQDYLLKPIDPEQLHEALRKAVDNWRREDREKKLSQRRAIEMNRLKPVYWDKIFSNLVSEPASYAVVRDSLDEEFGLGRAERCQVVVLGVDTMSREVMAKFDRNRDLLFFSVTNVCNEFLRPDNRGIACRYWNSENEVLILLWDRFEELRETLGRMDEGFRLTLRCRFDFGIGTVEAFPSGAGASCRTARLALRRRSMLAKTTRFHEYEPAAAKAAITPLRVLDHEESFRLAALNGGEAEIRAAVRRWIDAVRALPDITLEQLELWRHEFAALRERWAKDSAAAAGGTDTASPMPIPLDDDGCLSLPRWEEELVARLLRIAERRGGERSRERNVMAEIARYIEQNYNRELTLQEIAGQFYLSREYISRRFKQDFGENLSDFLGRIRIERAKLLLGNPALKIAEIAEMVGFSDEKYFSKVFKKLEGVSPNQFRKG</sequence>
<organism evidence="11 12">
    <name type="scientific">Cohnella xylanilytica</name>
    <dbReference type="NCBI Taxonomy" id="557555"/>
    <lineage>
        <taxon>Bacteria</taxon>
        <taxon>Bacillati</taxon>
        <taxon>Bacillota</taxon>
        <taxon>Bacilli</taxon>
        <taxon>Bacillales</taxon>
        <taxon>Paenibacillaceae</taxon>
        <taxon>Cohnella</taxon>
    </lineage>
</organism>
<feature type="modified residue" description="4-aspartylphosphate" evidence="8">
    <location>
        <position position="54"/>
    </location>
</feature>
<evidence type="ECO:0000256" key="6">
    <source>
        <dbReference type="ARBA" id="ARBA00023125"/>
    </source>
</evidence>
<evidence type="ECO:0000256" key="5">
    <source>
        <dbReference type="ARBA" id="ARBA00023015"/>
    </source>
</evidence>
<dbReference type="PROSITE" id="PS01124">
    <property type="entry name" value="HTH_ARAC_FAMILY_2"/>
    <property type="match status" value="1"/>
</dbReference>
<dbReference type="Proteomes" id="UP000553776">
    <property type="component" value="Unassembled WGS sequence"/>
</dbReference>
<evidence type="ECO:0000313" key="11">
    <source>
        <dbReference type="EMBL" id="MBB6694585.1"/>
    </source>
</evidence>
<keyword evidence="7" id="KW-0804">Transcription</keyword>
<keyword evidence="4" id="KW-0902">Two-component regulatory system</keyword>
<name>A0A841U216_9BACL</name>
<dbReference type="InterPro" id="IPR051552">
    <property type="entry name" value="HptR"/>
</dbReference>
<dbReference type="AlphaFoldDB" id="A0A841U216"/>
<dbReference type="InterPro" id="IPR018060">
    <property type="entry name" value="HTH_AraC"/>
</dbReference>
<keyword evidence="2" id="KW-0963">Cytoplasm</keyword>
<keyword evidence="3 8" id="KW-0597">Phosphoprotein</keyword>
<evidence type="ECO:0000256" key="2">
    <source>
        <dbReference type="ARBA" id="ARBA00022490"/>
    </source>
</evidence>